<keyword evidence="3" id="KW-1185">Reference proteome</keyword>
<feature type="compositionally biased region" description="Basic and acidic residues" evidence="1">
    <location>
        <begin position="335"/>
        <end position="344"/>
    </location>
</feature>
<evidence type="ECO:0000313" key="3">
    <source>
        <dbReference type="Proteomes" id="UP000283509"/>
    </source>
</evidence>
<proteinExistence type="predicted"/>
<reference evidence="2 3" key="1">
    <citation type="submission" date="2018-04" db="EMBL/GenBank/DDBJ databases">
        <authorList>
            <person name="Zhang X."/>
            <person name="Yuan J."/>
            <person name="Li F."/>
            <person name="Xiang J."/>
        </authorList>
    </citation>
    <scope>NUCLEOTIDE SEQUENCE [LARGE SCALE GENOMIC DNA]</scope>
    <source>
        <tissue evidence="2">Muscle</tissue>
    </source>
</reference>
<evidence type="ECO:0000256" key="1">
    <source>
        <dbReference type="SAM" id="MobiDB-lite"/>
    </source>
</evidence>
<reference evidence="2 3" key="2">
    <citation type="submission" date="2019-01" db="EMBL/GenBank/DDBJ databases">
        <title>The decoding of complex shrimp genome reveals the adaptation for benthos swimmer, frequently molting mechanism and breeding impact on genome.</title>
        <authorList>
            <person name="Sun Y."/>
            <person name="Gao Y."/>
            <person name="Yu Y."/>
        </authorList>
    </citation>
    <scope>NUCLEOTIDE SEQUENCE [LARGE SCALE GENOMIC DNA]</scope>
    <source>
        <tissue evidence="2">Muscle</tissue>
    </source>
</reference>
<gene>
    <name evidence="2" type="ORF">C7M84_005798</name>
</gene>
<feature type="compositionally biased region" description="Basic and acidic residues" evidence="1">
    <location>
        <begin position="404"/>
        <end position="421"/>
    </location>
</feature>
<feature type="region of interest" description="Disordered" evidence="1">
    <location>
        <begin position="289"/>
        <end position="421"/>
    </location>
</feature>
<dbReference type="AlphaFoldDB" id="A0A423UAU8"/>
<protein>
    <submittedName>
        <fullName evidence="2">Uncharacterized protein</fullName>
    </submittedName>
</protein>
<sequence length="421" mass="47486">MLPAQILSQNNPSVLCLKMLLEFKIMLRHLGNSKNLKKKSRWKVVEIVHNLLVKLLQLRENGTLKEWLLSIKEVLHSLSVHFLKMIIVATRRYEYLEKIEKESNNILKLLYDLLGLSEESLVLVIVKASNALGGERNSYGCQFQLFSLLASKVFSLYLTEEDFQEESALVVWSVALARLWLMTCDPADTTKVQKKIFDILPLNVKVAGKRKMSTKGLLNLPITQLVKELGLTASKALKEMDLLLIQEEGSHAYVQLMEMANKVDSALVQLQLIIGGTLKEKKETLPSNDLFSLSSDWTTSTPDRQDAATKQNSPEVDTGASCSQDFIPSSLKNHGSAEESFENKLKRKRTNRERHMSSNSHGKRLSSGTGENIDDEEKSLKVRKVSPSTKSKGTNFEELYSAESEYRVKEVKESKEGQKGK</sequence>
<evidence type="ECO:0000313" key="2">
    <source>
        <dbReference type="EMBL" id="ROT85820.1"/>
    </source>
</evidence>
<organism evidence="2 3">
    <name type="scientific">Penaeus vannamei</name>
    <name type="common">Whiteleg shrimp</name>
    <name type="synonym">Litopenaeus vannamei</name>
    <dbReference type="NCBI Taxonomy" id="6689"/>
    <lineage>
        <taxon>Eukaryota</taxon>
        <taxon>Metazoa</taxon>
        <taxon>Ecdysozoa</taxon>
        <taxon>Arthropoda</taxon>
        <taxon>Crustacea</taxon>
        <taxon>Multicrustacea</taxon>
        <taxon>Malacostraca</taxon>
        <taxon>Eumalacostraca</taxon>
        <taxon>Eucarida</taxon>
        <taxon>Decapoda</taxon>
        <taxon>Dendrobranchiata</taxon>
        <taxon>Penaeoidea</taxon>
        <taxon>Penaeidae</taxon>
        <taxon>Penaeus</taxon>
    </lineage>
</organism>
<name>A0A423UAU8_PENVA</name>
<comment type="caution">
    <text evidence="2">The sequence shown here is derived from an EMBL/GenBank/DDBJ whole genome shotgun (WGS) entry which is preliminary data.</text>
</comment>
<dbReference type="EMBL" id="QCYY01000175">
    <property type="protein sequence ID" value="ROT85820.1"/>
    <property type="molecule type" value="Genomic_DNA"/>
</dbReference>
<dbReference type="OrthoDB" id="6382360at2759"/>
<dbReference type="Proteomes" id="UP000283509">
    <property type="component" value="Unassembled WGS sequence"/>
</dbReference>
<accession>A0A423UAU8</accession>
<feature type="compositionally biased region" description="Polar residues" evidence="1">
    <location>
        <begin position="289"/>
        <end position="333"/>
    </location>
</feature>